<dbReference type="KEGG" id="euz:DVS28_a0330"/>
<dbReference type="Gene3D" id="3.40.630.30">
    <property type="match status" value="1"/>
</dbReference>
<keyword evidence="5" id="KW-1185">Reference proteome</keyword>
<feature type="domain" description="N-acetyltransferase" evidence="3">
    <location>
        <begin position="1"/>
        <end position="141"/>
    </location>
</feature>
<gene>
    <name evidence="4" type="ORF">DVS28_a0330</name>
</gene>
<protein>
    <submittedName>
        <fullName evidence="4">Histone acetyltransferase HPA2 and related acetyltransferase</fullName>
    </submittedName>
</protein>
<dbReference type="EMBL" id="CP031165">
    <property type="protein sequence ID" value="AXV05037.1"/>
    <property type="molecule type" value="Genomic_DNA"/>
</dbReference>
<name>A0A346XS40_9ACTN</name>
<dbReference type="InterPro" id="IPR016181">
    <property type="entry name" value="Acyl_CoA_acyltransferase"/>
</dbReference>
<dbReference type="SUPFAM" id="SSF55729">
    <property type="entry name" value="Acyl-CoA N-acyltransferases (Nat)"/>
    <property type="match status" value="1"/>
</dbReference>
<dbReference type="AlphaFoldDB" id="A0A346XS40"/>
<dbReference type="Proteomes" id="UP000264006">
    <property type="component" value="Chromosome"/>
</dbReference>
<dbReference type="PROSITE" id="PS51186">
    <property type="entry name" value="GNAT"/>
    <property type="match status" value="1"/>
</dbReference>
<evidence type="ECO:0000259" key="3">
    <source>
        <dbReference type="PROSITE" id="PS51186"/>
    </source>
</evidence>
<evidence type="ECO:0000313" key="4">
    <source>
        <dbReference type="EMBL" id="AXV05037.1"/>
    </source>
</evidence>
<accession>A0A346XS40</accession>
<dbReference type="GO" id="GO:0016747">
    <property type="term" value="F:acyltransferase activity, transferring groups other than amino-acyl groups"/>
    <property type="evidence" value="ECO:0007669"/>
    <property type="project" value="InterPro"/>
</dbReference>
<dbReference type="PANTHER" id="PTHR43800:SF1">
    <property type="entry name" value="PEPTIDYL-LYSINE N-ACETYLTRANSFERASE YJAB"/>
    <property type="match status" value="1"/>
</dbReference>
<keyword evidence="2" id="KW-0012">Acyltransferase</keyword>
<dbReference type="CDD" id="cd04301">
    <property type="entry name" value="NAT_SF"/>
    <property type="match status" value="1"/>
</dbReference>
<evidence type="ECO:0000313" key="5">
    <source>
        <dbReference type="Proteomes" id="UP000264006"/>
    </source>
</evidence>
<dbReference type="InterPro" id="IPR000182">
    <property type="entry name" value="GNAT_dom"/>
</dbReference>
<reference evidence="4 5" key="1">
    <citation type="submission" date="2018-09" db="EMBL/GenBank/DDBJ databases">
        <title>Complete genome sequence of Euzebya sp. DY32-46 isolated from seawater of Pacific Ocean.</title>
        <authorList>
            <person name="Xu L."/>
            <person name="Wu Y.-H."/>
            <person name="Xu X.-W."/>
        </authorList>
    </citation>
    <scope>NUCLEOTIDE SEQUENCE [LARGE SCALE GENOMIC DNA]</scope>
    <source>
        <strain evidence="4 5">DY32-46</strain>
    </source>
</reference>
<dbReference type="RefSeq" id="WP_114589897.1">
    <property type="nucleotide sequence ID" value="NZ_CP031165.1"/>
</dbReference>
<dbReference type="PANTHER" id="PTHR43800">
    <property type="entry name" value="PEPTIDYL-LYSINE N-ACETYLTRANSFERASE YJAB"/>
    <property type="match status" value="1"/>
</dbReference>
<evidence type="ECO:0000256" key="1">
    <source>
        <dbReference type="ARBA" id="ARBA00022679"/>
    </source>
</evidence>
<keyword evidence="1 4" id="KW-0808">Transferase</keyword>
<dbReference type="OrthoDB" id="5243635at2"/>
<proteinExistence type="predicted"/>
<evidence type="ECO:0000256" key="2">
    <source>
        <dbReference type="ARBA" id="ARBA00023315"/>
    </source>
</evidence>
<sequence>MIRRFQPEDTDAVVDAWRRASALAHPFLDPGFVAEEERRTREVYLPNAETWVAEVDGRPVGFVALVDDEIGGLFLDPAFHGRGLGRALVDKAVELRGAVRVEVFSANVIGRRFYTAYGFVGDEEYLHEETGQMLLCQRFDPVPR</sequence>
<organism evidence="4 5">
    <name type="scientific">Euzebya pacifica</name>
    <dbReference type="NCBI Taxonomy" id="1608957"/>
    <lineage>
        <taxon>Bacteria</taxon>
        <taxon>Bacillati</taxon>
        <taxon>Actinomycetota</taxon>
        <taxon>Nitriliruptoria</taxon>
        <taxon>Euzebyales</taxon>
    </lineage>
</organism>
<dbReference type="Pfam" id="PF13508">
    <property type="entry name" value="Acetyltransf_7"/>
    <property type="match status" value="1"/>
</dbReference>